<evidence type="ECO:0000256" key="1">
    <source>
        <dbReference type="ARBA" id="ARBA00022737"/>
    </source>
</evidence>
<dbReference type="SUPFAM" id="SSF48371">
    <property type="entry name" value="ARM repeat"/>
    <property type="match status" value="1"/>
</dbReference>
<sequence length="467" mass="53517">NSLRTEDDVDVNNPYESFDGVKGKIVELLSTQGGNRFLQKVIEELRVQALGNQEQNGMNINNFQQDPASRSDQLHGGNIITNSAESAPLLARVIDDILDELGITWQVDEMYFSHLLPLCCDQFANYTCQKIILMATRQQRIKIAQILQRNILTISQNSFGTRVIQRLIETANTSDQRQAVSRGLQNHVAELSRDPYGVHTVLRTIAVWSGDWVSRDRNGNVYGKHQQYQDEDRIQGQIECDFIYQEVVREFHSFTSNRHGCSFLQKIFKLSAPRHRQLIINALITVGPLNRGRLRGQWGNYAADMAADTFANYFMQDVVGMEWDSIDPQCILRGRFFELFVPQFAWLSMHKCASNVMQKLIQSCDPSTRSKIVNMITTEHPEDQDNSKMGYSRGGETVLTRLMCDQFGNYVMQDLINLATSEQLRLIIECIFRNPQNEQVLNSSVFGRKIISRLEGTVEWQTRAHRQ</sequence>
<name>A0A5J4WN17_9EUKA</name>
<dbReference type="GO" id="GO:0005737">
    <property type="term" value="C:cytoplasm"/>
    <property type="evidence" value="ECO:0007669"/>
    <property type="project" value="TreeGrafter"/>
</dbReference>
<dbReference type="Pfam" id="PF00806">
    <property type="entry name" value="PUF"/>
    <property type="match status" value="2"/>
</dbReference>
<proteinExistence type="predicted"/>
<dbReference type="SMART" id="SM00025">
    <property type="entry name" value="Pumilio"/>
    <property type="match status" value="6"/>
</dbReference>
<protein>
    <submittedName>
        <fullName evidence="4">Putative RNA-binding protein</fullName>
    </submittedName>
</protein>
<dbReference type="Pfam" id="PF22493">
    <property type="entry name" value="PUF_NOP9"/>
    <property type="match status" value="1"/>
</dbReference>
<dbReference type="InterPro" id="IPR001313">
    <property type="entry name" value="Pumilio_RNA-bd_rpt"/>
</dbReference>
<comment type="caution">
    <text evidence="4">The sequence shown here is derived from an EMBL/GenBank/DDBJ whole genome shotgun (WGS) entry which is preliminary data.</text>
</comment>
<dbReference type="EMBL" id="SNRW01001547">
    <property type="protein sequence ID" value="KAA6395982.1"/>
    <property type="molecule type" value="Genomic_DNA"/>
</dbReference>
<feature type="non-terminal residue" evidence="4">
    <location>
        <position position="1"/>
    </location>
</feature>
<accession>A0A5J4WN17</accession>
<dbReference type="InterPro" id="IPR016024">
    <property type="entry name" value="ARM-type_fold"/>
</dbReference>
<evidence type="ECO:0000259" key="3">
    <source>
        <dbReference type="PROSITE" id="PS50303"/>
    </source>
</evidence>
<evidence type="ECO:0000313" key="5">
    <source>
        <dbReference type="Proteomes" id="UP000324800"/>
    </source>
</evidence>
<dbReference type="GO" id="GO:0010608">
    <property type="term" value="P:post-transcriptional regulation of gene expression"/>
    <property type="evidence" value="ECO:0007669"/>
    <property type="project" value="TreeGrafter"/>
</dbReference>
<dbReference type="AlphaFoldDB" id="A0A5J4WN17"/>
<feature type="repeat" description="Pumilio" evidence="2">
    <location>
        <begin position="145"/>
        <end position="181"/>
    </location>
</feature>
<dbReference type="PROSITE" id="PS50302">
    <property type="entry name" value="PUM"/>
    <property type="match status" value="4"/>
</dbReference>
<dbReference type="PANTHER" id="PTHR12537">
    <property type="entry name" value="RNA BINDING PROTEIN PUMILIO-RELATED"/>
    <property type="match status" value="1"/>
</dbReference>
<dbReference type="GO" id="GO:0003729">
    <property type="term" value="F:mRNA binding"/>
    <property type="evidence" value="ECO:0007669"/>
    <property type="project" value="TreeGrafter"/>
</dbReference>
<keyword evidence="1" id="KW-0677">Repeat</keyword>
<feature type="repeat" description="Pumilio" evidence="2">
    <location>
        <begin position="246"/>
        <end position="281"/>
    </location>
</feature>
<organism evidence="4 5">
    <name type="scientific">Streblomastix strix</name>
    <dbReference type="NCBI Taxonomy" id="222440"/>
    <lineage>
        <taxon>Eukaryota</taxon>
        <taxon>Metamonada</taxon>
        <taxon>Preaxostyla</taxon>
        <taxon>Oxymonadida</taxon>
        <taxon>Streblomastigidae</taxon>
        <taxon>Streblomastix</taxon>
    </lineage>
</organism>
<evidence type="ECO:0000313" key="4">
    <source>
        <dbReference type="EMBL" id="KAA6395982.1"/>
    </source>
</evidence>
<feature type="repeat" description="Pumilio" evidence="2">
    <location>
        <begin position="338"/>
        <end position="374"/>
    </location>
</feature>
<dbReference type="PANTHER" id="PTHR12537:SF13">
    <property type="entry name" value="PUMILIO HOMOLOGY DOMAIN FAMILY MEMBER 4"/>
    <property type="match status" value="1"/>
</dbReference>
<dbReference type="Gene3D" id="1.25.10.10">
    <property type="entry name" value="Leucine-rich Repeat Variant"/>
    <property type="match status" value="1"/>
</dbReference>
<feature type="domain" description="PUM-HD" evidence="3">
    <location>
        <begin position="37"/>
        <end position="458"/>
    </location>
</feature>
<dbReference type="Proteomes" id="UP000324800">
    <property type="component" value="Unassembled WGS sequence"/>
</dbReference>
<dbReference type="InterPro" id="IPR011989">
    <property type="entry name" value="ARM-like"/>
</dbReference>
<dbReference type="InterPro" id="IPR033133">
    <property type="entry name" value="PUM-HD"/>
</dbReference>
<gene>
    <name evidence="4" type="ORF">EZS28_008497</name>
</gene>
<evidence type="ECO:0000256" key="2">
    <source>
        <dbReference type="PROSITE-ProRule" id="PRU00317"/>
    </source>
</evidence>
<feature type="repeat" description="Pumilio" evidence="2">
    <location>
        <begin position="388"/>
        <end position="429"/>
    </location>
</feature>
<dbReference type="OrthoDB" id="668540at2759"/>
<reference evidence="4 5" key="1">
    <citation type="submission" date="2019-03" db="EMBL/GenBank/DDBJ databases">
        <title>Single cell metagenomics reveals metabolic interactions within the superorganism composed of flagellate Streblomastix strix and complex community of Bacteroidetes bacteria on its surface.</title>
        <authorList>
            <person name="Treitli S.C."/>
            <person name="Kolisko M."/>
            <person name="Husnik F."/>
            <person name="Keeling P."/>
            <person name="Hampl V."/>
        </authorList>
    </citation>
    <scope>NUCLEOTIDE SEQUENCE [LARGE SCALE GENOMIC DNA]</scope>
    <source>
        <strain evidence="4">ST1C</strain>
    </source>
</reference>
<dbReference type="PROSITE" id="PS50303">
    <property type="entry name" value="PUM_HD"/>
    <property type="match status" value="1"/>
</dbReference>